<dbReference type="InterPro" id="IPR036097">
    <property type="entry name" value="HisK_dim/P_sf"/>
</dbReference>
<organism evidence="14 15">
    <name type="scientific">Ralstonia chuxiongensis</name>
    <dbReference type="NCBI Taxonomy" id="2957504"/>
    <lineage>
        <taxon>Bacteria</taxon>
        <taxon>Pseudomonadati</taxon>
        <taxon>Pseudomonadota</taxon>
        <taxon>Betaproteobacteria</taxon>
        <taxon>Burkholderiales</taxon>
        <taxon>Burkholderiaceae</taxon>
        <taxon>Ralstonia</taxon>
    </lineage>
</organism>
<comment type="subcellular location">
    <subcellularLocation>
        <location evidence="2">Cell inner membrane</location>
        <topology evidence="2">Multi-pass membrane protein</topology>
    </subcellularLocation>
</comment>
<dbReference type="SUPFAM" id="SSF158472">
    <property type="entry name" value="HAMP domain-like"/>
    <property type="match status" value="1"/>
</dbReference>
<name>A0AA42BJQ0_9RALS</name>
<dbReference type="SUPFAM" id="SSF55874">
    <property type="entry name" value="ATPase domain of HSP90 chaperone/DNA topoisomerase II/histidine kinase"/>
    <property type="match status" value="1"/>
</dbReference>
<evidence type="ECO:0000256" key="8">
    <source>
        <dbReference type="ARBA" id="ARBA00022989"/>
    </source>
</evidence>
<dbReference type="GO" id="GO:0000155">
    <property type="term" value="F:phosphorelay sensor kinase activity"/>
    <property type="evidence" value="ECO:0007669"/>
    <property type="project" value="InterPro"/>
</dbReference>
<keyword evidence="5" id="KW-0808">Transferase</keyword>
<evidence type="ECO:0000256" key="10">
    <source>
        <dbReference type="ARBA" id="ARBA00023136"/>
    </source>
</evidence>
<dbReference type="SMART" id="SM00388">
    <property type="entry name" value="HisKA"/>
    <property type="match status" value="1"/>
</dbReference>
<dbReference type="PRINTS" id="PR00344">
    <property type="entry name" value="BCTRLSENSOR"/>
</dbReference>
<keyword evidence="14" id="KW-0547">Nucleotide-binding</keyword>
<dbReference type="InterPro" id="IPR050428">
    <property type="entry name" value="TCS_sensor_his_kinase"/>
</dbReference>
<reference evidence="15" key="1">
    <citation type="journal article" date="2023" name="Front. Microbiol.">
        <title>Ralstonia chuxiongensis sp. nov., Ralstonia mojiangensis sp. nov., and Ralstonia soli sp. nov., isolated from tobacco fields, are three novel species in the family Burkholderiaceae.</title>
        <authorList>
            <person name="Lu C.H."/>
            <person name="Zhang Y.Y."/>
            <person name="Jiang N."/>
            <person name="Chen W."/>
            <person name="Shao X."/>
            <person name="Zhao Z.M."/>
            <person name="Lu W.L."/>
            <person name="Hu X."/>
            <person name="Xi Y.X."/>
            <person name="Zou S.Y."/>
            <person name="Wei Q.J."/>
            <person name="Lin Z.L."/>
            <person name="Gong L."/>
            <person name="Gai X.T."/>
            <person name="Zhang L.Q."/>
            <person name="Li J.Y."/>
            <person name="Jin Y."/>
            <person name="Xia Z.Y."/>
        </authorList>
    </citation>
    <scope>NUCLEOTIDE SEQUENCE [LARGE SCALE GENOMIC DNA]</scope>
    <source>
        <strain evidence="15">21YRMH01-3</strain>
    </source>
</reference>
<dbReference type="PROSITE" id="PS51257">
    <property type="entry name" value="PROKAR_LIPOPROTEIN"/>
    <property type="match status" value="1"/>
</dbReference>
<keyword evidence="9" id="KW-0902">Two-component regulatory system</keyword>
<keyword evidence="7" id="KW-0418">Kinase</keyword>
<comment type="catalytic activity">
    <reaction evidence="1">
        <text>ATP + protein L-histidine = ADP + protein N-phospho-L-histidine.</text>
        <dbReference type="EC" id="2.7.13.3"/>
    </reaction>
</comment>
<evidence type="ECO:0000313" key="14">
    <source>
        <dbReference type="EMBL" id="MCP1175501.1"/>
    </source>
</evidence>
<feature type="transmembrane region" description="Helical" evidence="11">
    <location>
        <begin position="150"/>
        <end position="173"/>
    </location>
</feature>
<gene>
    <name evidence="14" type="ORF">NKG59_24310</name>
</gene>
<dbReference type="InterPro" id="IPR004358">
    <property type="entry name" value="Sig_transdc_His_kin-like_C"/>
</dbReference>
<evidence type="ECO:0000259" key="12">
    <source>
        <dbReference type="PROSITE" id="PS50109"/>
    </source>
</evidence>
<dbReference type="InterPro" id="IPR005467">
    <property type="entry name" value="His_kinase_dom"/>
</dbReference>
<dbReference type="SUPFAM" id="SSF47384">
    <property type="entry name" value="Homodimeric domain of signal transducing histidine kinase"/>
    <property type="match status" value="1"/>
</dbReference>
<dbReference type="FunFam" id="3.30.565.10:FF:000006">
    <property type="entry name" value="Sensor histidine kinase WalK"/>
    <property type="match status" value="1"/>
</dbReference>
<evidence type="ECO:0000259" key="13">
    <source>
        <dbReference type="PROSITE" id="PS50885"/>
    </source>
</evidence>
<dbReference type="CDD" id="cd00082">
    <property type="entry name" value="HisKA"/>
    <property type="match status" value="1"/>
</dbReference>
<evidence type="ECO:0000256" key="2">
    <source>
        <dbReference type="ARBA" id="ARBA00004429"/>
    </source>
</evidence>
<accession>A0AA42BJQ0</accession>
<keyword evidence="8 11" id="KW-1133">Transmembrane helix</keyword>
<dbReference type="Gene3D" id="3.30.565.10">
    <property type="entry name" value="Histidine kinase-like ATPase, C-terminal domain"/>
    <property type="match status" value="1"/>
</dbReference>
<dbReference type="FunFam" id="1.10.287.130:FF:000001">
    <property type="entry name" value="Two-component sensor histidine kinase"/>
    <property type="match status" value="1"/>
</dbReference>
<dbReference type="Pfam" id="PF02518">
    <property type="entry name" value="HATPase_c"/>
    <property type="match status" value="1"/>
</dbReference>
<dbReference type="GO" id="GO:0005524">
    <property type="term" value="F:ATP binding"/>
    <property type="evidence" value="ECO:0007669"/>
    <property type="project" value="UniProtKB-KW"/>
</dbReference>
<protein>
    <recommendedName>
        <fullName evidence="3">histidine kinase</fullName>
        <ecNumber evidence="3">2.7.13.3</ecNumber>
    </recommendedName>
</protein>
<dbReference type="PROSITE" id="PS50885">
    <property type="entry name" value="HAMP"/>
    <property type="match status" value="1"/>
</dbReference>
<dbReference type="SMART" id="SM00387">
    <property type="entry name" value="HATPase_c"/>
    <property type="match status" value="1"/>
</dbReference>
<evidence type="ECO:0000256" key="5">
    <source>
        <dbReference type="ARBA" id="ARBA00022679"/>
    </source>
</evidence>
<evidence type="ECO:0000256" key="1">
    <source>
        <dbReference type="ARBA" id="ARBA00000085"/>
    </source>
</evidence>
<dbReference type="SMART" id="SM00304">
    <property type="entry name" value="HAMP"/>
    <property type="match status" value="1"/>
</dbReference>
<dbReference type="InterPro" id="IPR003660">
    <property type="entry name" value="HAMP_dom"/>
</dbReference>
<dbReference type="InterPro" id="IPR003594">
    <property type="entry name" value="HATPase_dom"/>
</dbReference>
<keyword evidence="10 11" id="KW-0472">Membrane</keyword>
<keyword evidence="15" id="KW-1185">Reference proteome</keyword>
<dbReference type="GO" id="GO:0005886">
    <property type="term" value="C:plasma membrane"/>
    <property type="evidence" value="ECO:0007669"/>
    <property type="project" value="UniProtKB-SubCell"/>
</dbReference>
<dbReference type="CDD" id="cd06225">
    <property type="entry name" value="HAMP"/>
    <property type="match status" value="1"/>
</dbReference>
<evidence type="ECO:0000256" key="7">
    <source>
        <dbReference type="ARBA" id="ARBA00022777"/>
    </source>
</evidence>
<evidence type="ECO:0000256" key="11">
    <source>
        <dbReference type="SAM" id="Phobius"/>
    </source>
</evidence>
<dbReference type="Gene3D" id="1.10.287.130">
    <property type="match status" value="1"/>
</dbReference>
<evidence type="ECO:0000256" key="3">
    <source>
        <dbReference type="ARBA" id="ARBA00012438"/>
    </source>
</evidence>
<evidence type="ECO:0000313" key="15">
    <source>
        <dbReference type="Proteomes" id="UP001162793"/>
    </source>
</evidence>
<dbReference type="InterPro" id="IPR003661">
    <property type="entry name" value="HisK_dim/P_dom"/>
</dbReference>
<keyword evidence="6 11" id="KW-0812">Transmembrane</keyword>
<dbReference type="EC" id="2.7.13.3" evidence="3"/>
<keyword evidence="4" id="KW-0597">Phosphoprotein</keyword>
<feature type="domain" description="HAMP" evidence="13">
    <location>
        <begin position="174"/>
        <end position="227"/>
    </location>
</feature>
<proteinExistence type="predicted"/>
<dbReference type="PANTHER" id="PTHR45436:SF15">
    <property type="entry name" value="SENSOR HISTIDINE KINASE CUSS"/>
    <property type="match status" value="1"/>
</dbReference>
<dbReference type="PROSITE" id="PS50109">
    <property type="entry name" value="HIS_KIN"/>
    <property type="match status" value="1"/>
</dbReference>
<dbReference type="Pfam" id="PF00512">
    <property type="entry name" value="HisKA"/>
    <property type="match status" value="1"/>
</dbReference>
<sequence>MRVGAGSVRQRLTLWYAVSLTLICLVFSGCVFLLTRASNMVLLRTQVDRDVEQVEQMLREEGGLHSAGLRDTGILARIAASGQPAQATRAWQVSTLNARSSDPSNPYCVEKASNGRHYYLRTAMTQHAGVAYRVTVAQDMEQTYVIERKLILMTWVGLPFALLISLVGGYILAGRAIAPVGKMARMAGEISADNLSQRLPADGPDDEFNRLATAFNDTLERLEDAFARLRRFTADASHELRTPLTVIRSVGENALQHPQDAARQADAMSSILEETDRLVRLLDGLLMLTRAEAGALPLQRTLCDLTALTAGVADHLRVLAEERQQTLVCSSTKRVEAMVDPATLQQALFNLISNAIRYTQHGGRIEASVDAMPDCAVIEIRDNGPGIAAEHHLRVFERFYRIDADRSRETGGAGLGLAIAKWAVELNNGIIELESGDGQGSLFRVRLGCARYRSC</sequence>
<keyword evidence="14" id="KW-0067">ATP-binding</keyword>
<evidence type="ECO:0000256" key="6">
    <source>
        <dbReference type="ARBA" id="ARBA00022692"/>
    </source>
</evidence>
<dbReference type="PANTHER" id="PTHR45436">
    <property type="entry name" value="SENSOR HISTIDINE KINASE YKOH"/>
    <property type="match status" value="1"/>
</dbReference>
<dbReference type="CDD" id="cd00075">
    <property type="entry name" value="HATPase"/>
    <property type="match status" value="1"/>
</dbReference>
<dbReference type="RefSeq" id="WP_253542335.1">
    <property type="nucleotide sequence ID" value="NZ_JAMYWC010000009.1"/>
</dbReference>
<feature type="domain" description="Histidine kinase" evidence="12">
    <location>
        <begin position="235"/>
        <end position="451"/>
    </location>
</feature>
<dbReference type="Pfam" id="PF00672">
    <property type="entry name" value="HAMP"/>
    <property type="match status" value="1"/>
</dbReference>
<dbReference type="Proteomes" id="UP001162793">
    <property type="component" value="Unassembled WGS sequence"/>
</dbReference>
<evidence type="ECO:0000256" key="9">
    <source>
        <dbReference type="ARBA" id="ARBA00023012"/>
    </source>
</evidence>
<comment type="caution">
    <text evidence="14">The sequence shown here is derived from an EMBL/GenBank/DDBJ whole genome shotgun (WGS) entry which is preliminary data.</text>
</comment>
<dbReference type="InterPro" id="IPR036890">
    <property type="entry name" value="HATPase_C_sf"/>
</dbReference>
<dbReference type="Gene3D" id="6.10.340.10">
    <property type="match status" value="1"/>
</dbReference>
<dbReference type="AlphaFoldDB" id="A0AA42BJQ0"/>
<dbReference type="EMBL" id="JAMYWC010000009">
    <property type="protein sequence ID" value="MCP1175501.1"/>
    <property type="molecule type" value="Genomic_DNA"/>
</dbReference>
<evidence type="ECO:0000256" key="4">
    <source>
        <dbReference type="ARBA" id="ARBA00022553"/>
    </source>
</evidence>
<feature type="transmembrane region" description="Helical" evidence="11">
    <location>
        <begin position="12"/>
        <end position="34"/>
    </location>
</feature>